<proteinExistence type="predicted"/>
<dbReference type="Gene3D" id="2.30.110.10">
    <property type="entry name" value="Electron Transport, Fmn-binding Protein, Chain A"/>
    <property type="match status" value="1"/>
</dbReference>
<evidence type="ECO:0000313" key="4">
    <source>
        <dbReference type="Proteomes" id="UP000654345"/>
    </source>
</evidence>
<accession>A0ABQ3UKH3</accession>
<dbReference type="InterPro" id="IPR002563">
    <property type="entry name" value="Flavin_Rdtase-like_dom"/>
</dbReference>
<evidence type="ECO:0000256" key="1">
    <source>
        <dbReference type="ARBA" id="ARBA00023002"/>
    </source>
</evidence>
<reference evidence="3 4" key="1">
    <citation type="journal article" date="2021" name="Int. J. Syst. Evol. Microbiol.">
        <title>Reticulibacter mediterranei gen. nov., sp. nov., within the new family Reticulibacteraceae fam. nov., and Ktedonospora formicarum gen. nov., sp. nov., Ktedonobacter robiniae sp. nov., Dictyobacter formicarum sp. nov. and Dictyobacter arantiisoli sp. nov., belonging to the class Ktedonobacteria.</title>
        <authorList>
            <person name="Yabe S."/>
            <person name="Zheng Y."/>
            <person name="Wang C.M."/>
            <person name="Sakai Y."/>
            <person name="Abe K."/>
            <person name="Yokota A."/>
            <person name="Donadio S."/>
            <person name="Cavaletti L."/>
            <person name="Monciardini P."/>
        </authorList>
    </citation>
    <scope>NUCLEOTIDE SEQUENCE [LARGE SCALE GENOMIC DNA]</scope>
    <source>
        <strain evidence="3 4">SOSP1-30</strain>
    </source>
</reference>
<evidence type="ECO:0000259" key="2">
    <source>
        <dbReference type="SMART" id="SM00903"/>
    </source>
</evidence>
<evidence type="ECO:0000313" key="3">
    <source>
        <dbReference type="EMBL" id="GHO53241.1"/>
    </source>
</evidence>
<keyword evidence="4" id="KW-1185">Reference proteome</keyword>
<gene>
    <name evidence="3" type="ORF">KSB_17160</name>
</gene>
<feature type="domain" description="Flavin reductase like" evidence="2">
    <location>
        <begin position="25"/>
        <end position="167"/>
    </location>
</feature>
<dbReference type="InterPro" id="IPR012349">
    <property type="entry name" value="Split_barrel_FMN-bd"/>
</dbReference>
<dbReference type="SUPFAM" id="SSF50475">
    <property type="entry name" value="FMN-binding split barrel"/>
    <property type="match status" value="1"/>
</dbReference>
<name>A0ABQ3UKH3_9CHLR</name>
<dbReference type="PANTHER" id="PTHR30466:SF1">
    <property type="entry name" value="FMN REDUCTASE (NADH) RUTF"/>
    <property type="match status" value="1"/>
</dbReference>
<dbReference type="Proteomes" id="UP000654345">
    <property type="component" value="Unassembled WGS sequence"/>
</dbReference>
<dbReference type="InterPro" id="IPR050268">
    <property type="entry name" value="NADH-dep_flavin_reductase"/>
</dbReference>
<dbReference type="EMBL" id="BNJG01000001">
    <property type="protein sequence ID" value="GHO53241.1"/>
    <property type="molecule type" value="Genomic_DNA"/>
</dbReference>
<sequence>MEQAASKTHHNESRLVDQERFRSVMSRFASGVSIITTRNAGVDYGLTASAVTSLSLDPPMLLICLNKASNTRDAIAEAQAFAVNILREDQSELARRFATSQPGKFEGQSISYGELGVPLLDNMLASMECRVVEIVSGGTHSIFLAEVQTAQATTEMPLTYFRGRMGRFTFLGADAR</sequence>
<dbReference type="PANTHER" id="PTHR30466">
    <property type="entry name" value="FLAVIN REDUCTASE"/>
    <property type="match status" value="1"/>
</dbReference>
<dbReference type="RefSeq" id="WP_201370087.1">
    <property type="nucleotide sequence ID" value="NZ_BNJG01000001.1"/>
</dbReference>
<comment type="caution">
    <text evidence="3">The sequence shown here is derived from an EMBL/GenBank/DDBJ whole genome shotgun (WGS) entry which is preliminary data.</text>
</comment>
<protein>
    <submittedName>
        <fullName evidence="3">Flavin oxidoreductase</fullName>
    </submittedName>
</protein>
<organism evidence="3 4">
    <name type="scientific">Ktedonobacter robiniae</name>
    <dbReference type="NCBI Taxonomy" id="2778365"/>
    <lineage>
        <taxon>Bacteria</taxon>
        <taxon>Bacillati</taxon>
        <taxon>Chloroflexota</taxon>
        <taxon>Ktedonobacteria</taxon>
        <taxon>Ktedonobacterales</taxon>
        <taxon>Ktedonobacteraceae</taxon>
        <taxon>Ktedonobacter</taxon>
    </lineage>
</organism>
<dbReference type="Pfam" id="PF01613">
    <property type="entry name" value="Flavin_Reduct"/>
    <property type="match status" value="1"/>
</dbReference>
<dbReference type="SMART" id="SM00903">
    <property type="entry name" value="Flavin_Reduct"/>
    <property type="match status" value="1"/>
</dbReference>
<keyword evidence="1" id="KW-0560">Oxidoreductase</keyword>